<dbReference type="PANTHER" id="PTHR10680">
    <property type="entry name" value="PEPTIDYL-GLYCINE ALPHA-AMIDATING MONOOXYGENASE"/>
    <property type="match status" value="1"/>
</dbReference>
<evidence type="ECO:0000256" key="3">
    <source>
        <dbReference type="ARBA" id="ARBA00023157"/>
    </source>
</evidence>
<reference evidence="8" key="1">
    <citation type="submission" date="2020-07" db="EMBL/GenBank/DDBJ databases">
        <title>The High-quality genome of the commercially important snow crab, Chionoecetes opilio.</title>
        <authorList>
            <person name="Jeong J.-H."/>
            <person name="Ryu S."/>
        </authorList>
    </citation>
    <scope>NUCLEOTIDE SEQUENCE</scope>
    <source>
        <strain evidence="8">MADBK_172401_WGS</strain>
        <tissue evidence="8">Digestive gland</tissue>
    </source>
</reference>
<keyword evidence="8" id="KW-0560">Oxidoreductase</keyword>
<dbReference type="GO" id="GO:0046872">
    <property type="term" value="F:metal ion binding"/>
    <property type="evidence" value="ECO:0007669"/>
    <property type="project" value="UniProtKB-KW"/>
</dbReference>
<evidence type="ECO:0000259" key="7">
    <source>
        <dbReference type="Pfam" id="PF03712"/>
    </source>
</evidence>
<keyword evidence="2" id="KW-0732">Signal</keyword>
<comment type="cofactor">
    <cofactor evidence="5">
        <name>Cu(2+)</name>
        <dbReference type="ChEBI" id="CHEBI:29036"/>
    </cofactor>
    <text evidence="5">Binds 2 Cu(2+) ions per subunit.</text>
</comment>
<evidence type="ECO:0000313" key="9">
    <source>
        <dbReference type="Proteomes" id="UP000770661"/>
    </source>
</evidence>
<keyword evidence="4" id="KW-0325">Glycoprotein</keyword>
<dbReference type="GO" id="GO:0016020">
    <property type="term" value="C:membrane"/>
    <property type="evidence" value="ECO:0007669"/>
    <property type="project" value="InterPro"/>
</dbReference>
<comment type="caution">
    <text evidence="8">The sequence shown here is derived from an EMBL/GenBank/DDBJ whole genome shotgun (WGS) entry which is preliminary data.</text>
</comment>
<feature type="binding site" evidence="5">
    <location>
        <position position="105"/>
    </location>
    <ligand>
        <name>Cu(2+)</name>
        <dbReference type="ChEBI" id="CHEBI:29036"/>
        <label>1</label>
        <note>catalytic</note>
    </ligand>
</feature>
<evidence type="ECO:0000256" key="4">
    <source>
        <dbReference type="ARBA" id="ARBA00023180"/>
    </source>
</evidence>
<dbReference type="GO" id="GO:0006518">
    <property type="term" value="P:peptide metabolic process"/>
    <property type="evidence" value="ECO:0007669"/>
    <property type="project" value="InterPro"/>
</dbReference>
<feature type="domain" description="Copper type II ascorbate-dependent monooxygenase C-terminal" evidence="7">
    <location>
        <begin position="36"/>
        <end position="115"/>
    </location>
</feature>
<protein>
    <submittedName>
        <fullName evidence="8">Putative peptidylglycine alpha-hydroxylating monooxygenase 1</fullName>
    </submittedName>
</protein>
<evidence type="ECO:0000256" key="6">
    <source>
        <dbReference type="PIRSR" id="PIRSR600720-3"/>
    </source>
</evidence>
<evidence type="ECO:0000313" key="8">
    <source>
        <dbReference type="EMBL" id="KAG0712601.1"/>
    </source>
</evidence>
<evidence type="ECO:0000256" key="5">
    <source>
        <dbReference type="PIRSR" id="PIRSR600720-2"/>
    </source>
</evidence>
<keyword evidence="8" id="KW-0503">Monooxygenase</keyword>
<dbReference type="Gene3D" id="2.60.120.230">
    <property type="match status" value="1"/>
</dbReference>
<keyword evidence="1 5" id="KW-0479">Metal-binding</keyword>
<name>A0A8J4XVC6_CHIOP</name>
<evidence type="ECO:0000256" key="1">
    <source>
        <dbReference type="ARBA" id="ARBA00022723"/>
    </source>
</evidence>
<organism evidence="8 9">
    <name type="scientific">Chionoecetes opilio</name>
    <name type="common">Atlantic snow crab</name>
    <name type="synonym">Cancer opilio</name>
    <dbReference type="NCBI Taxonomy" id="41210"/>
    <lineage>
        <taxon>Eukaryota</taxon>
        <taxon>Metazoa</taxon>
        <taxon>Ecdysozoa</taxon>
        <taxon>Arthropoda</taxon>
        <taxon>Crustacea</taxon>
        <taxon>Multicrustacea</taxon>
        <taxon>Malacostraca</taxon>
        <taxon>Eumalacostraca</taxon>
        <taxon>Eucarida</taxon>
        <taxon>Decapoda</taxon>
        <taxon>Pleocyemata</taxon>
        <taxon>Brachyura</taxon>
        <taxon>Eubrachyura</taxon>
        <taxon>Majoidea</taxon>
        <taxon>Majidae</taxon>
        <taxon>Chionoecetes</taxon>
    </lineage>
</organism>
<dbReference type="OrthoDB" id="10018185at2759"/>
<dbReference type="Pfam" id="PF03712">
    <property type="entry name" value="Cu2_monoox_C"/>
    <property type="match status" value="2"/>
</dbReference>
<dbReference type="GO" id="GO:0005576">
    <property type="term" value="C:extracellular region"/>
    <property type="evidence" value="ECO:0007669"/>
    <property type="project" value="TreeGrafter"/>
</dbReference>
<dbReference type="EMBL" id="JACEEZ010022285">
    <property type="protein sequence ID" value="KAG0712601.1"/>
    <property type="molecule type" value="Genomic_DNA"/>
</dbReference>
<dbReference type="PANTHER" id="PTHR10680:SF14">
    <property type="entry name" value="PEPTIDYL-GLYCINE ALPHA-AMIDATING MONOOXYGENASE"/>
    <property type="match status" value="1"/>
</dbReference>
<dbReference type="PRINTS" id="PR00790">
    <property type="entry name" value="PAMONOXGNASE"/>
</dbReference>
<dbReference type="InterPro" id="IPR008977">
    <property type="entry name" value="PHM/PNGase_F_dom_sf"/>
</dbReference>
<feature type="disulfide bond" evidence="6">
    <location>
        <begin position="85"/>
        <end position="106"/>
    </location>
</feature>
<dbReference type="InterPro" id="IPR014784">
    <property type="entry name" value="Cu2_ascorb_mOase-like_C"/>
</dbReference>
<sequence>MLLPGFLIDVQYICCNAFYLVQMWQFVQVRQLVQCRVVAGYKVARQGFTDHWQLIGKKDPQLPQMFYPVAEDMVIQNGDTVAARCTMESKRDRVTRIGSTNEDEMCNFYLMYWTEGKILNRRIASPSARPSITGPETTCGTYQIKTPPRWPSINGDEMCNFYIMYWTAAPESLELKYCFSLGPPLYRWQQQFRQLPRDASTLPADSPRPRHHHRHF</sequence>
<proteinExistence type="predicted"/>
<accession>A0A8J4XVC6</accession>
<evidence type="ECO:0000256" key="2">
    <source>
        <dbReference type="ARBA" id="ARBA00022729"/>
    </source>
</evidence>
<dbReference type="InterPro" id="IPR000720">
    <property type="entry name" value="PHM/PAL"/>
</dbReference>
<dbReference type="SUPFAM" id="SSF49742">
    <property type="entry name" value="PHM/PNGase F"/>
    <property type="match status" value="2"/>
</dbReference>
<gene>
    <name evidence="8" type="primary">pghm-1</name>
    <name evidence="8" type="ORF">GWK47_018133</name>
</gene>
<dbReference type="AlphaFoldDB" id="A0A8J4XVC6"/>
<keyword evidence="3 6" id="KW-1015">Disulfide bond</keyword>
<keyword evidence="5" id="KW-0186">Copper</keyword>
<dbReference type="GO" id="GO:0016715">
    <property type="term" value="F:oxidoreductase activity, acting on paired donors, with incorporation or reduction of molecular oxygen, reduced ascorbate as one donor, and incorporation of one atom of oxygen"/>
    <property type="evidence" value="ECO:0007669"/>
    <property type="project" value="InterPro"/>
</dbReference>
<dbReference type="Proteomes" id="UP000770661">
    <property type="component" value="Unassembled WGS sequence"/>
</dbReference>
<feature type="domain" description="Copper type II ascorbate-dependent monooxygenase C-terminal" evidence="7">
    <location>
        <begin position="155"/>
        <end position="190"/>
    </location>
</feature>
<dbReference type="InterPro" id="IPR024548">
    <property type="entry name" value="Cu2_monoox_C"/>
</dbReference>
<keyword evidence="9" id="KW-1185">Reference proteome</keyword>